<keyword evidence="12" id="KW-1185">Reference proteome</keyword>
<keyword evidence="9" id="KW-0051">Antiviral defense</keyword>
<dbReference type="InterPro" id="IPR054712">
    <property type="entry name" value="Cas3-like_dom"/>
</dbReference>
<evidence type="ECO:0000256" key="3">
    <source>
        <dbReference type="ARBA" id="ARBA00022722"/>
    </source>
</evidence>
<evidence type="ECO:0000256" key="2">
    <source>
        <dbReference type="ARBA" id="ARBA00009046"/>
    </source>
</evidence>
<evidence type="ECO:0000259" key="10">
    <source>
        <dbReference type="PROSITE" id="PS51643"/>
    </source>
</evidence>
<dbReference type="AlphaFoldDB" id="A0A1G7VRS2"/>
<dbReference type="InterPro" id="IPR001650">
    <property type="entry name" value="Helicase_C-like"/>
</dbReference>
<dbReference type="CDD" id="cd09641">
    <property type="entry name" value="Cas3''_I"/>
    <property type="match status" value="1"/>
</dbReference>
<dbReference type="OrthoDB" id="9810236at2"/>
<dbReference type="GO" id="GO:0004519">
    <property type="term" value="F:endonuclease activity"/>
    <property type="evidence" value="ECO:0007669"/>
    <property type="project" value="UniProtKB-KW"/>
</dbReference>
<dbReference type="NCBIfam" id="TIGR01587">
    <property type="entry name" value="cas3_core"/>
    <property type="match status" value="1"/>
</dbReference>
<dbReference type="GO" id="GO:0046872">
    <property type="term" value="F:metal ion binding"/>
    <property type="evidence" value="ECO:0007669"/>
    <property type="project" value="UniProtKB-KW"/>
</dbReference>
<keyword evidence="5" id="KW-0547">Nucleotide-binding</keyword>
<feature type="domain" description="HD Cas3-type" evidence="10">
    <location>
        <begin position="9"/>
        <end position="214"/>
    </location>
</feature>
<dbReference type="SMART" id="SM00490">
    <property type="entry name" value="HELICc"/>
    <property type="match status" value="1"/>
</dbReference>
<keyword evidence="6" id="KW-0378">Hydrolase</keyword>
<dbReference type="Pfam" id="PF22590">
    <property type="entry name" value="Cas3-like_C_2"/>
    <property type="match status" value="1"/>
</dbReference>
<dbReference type="Gene3D" id="1.10.3210.30">
    <property type="match status" value="1"/>
</dbReference>
<gene>
    <name evidence="11" type="ORF">SAMN05421505_10614</name>
</gene>
<dbReference type="SUPFAM" id="SSF52540">
    <property type="entry name" value="P-loop containing nucleoside triphosphate hydrolases"/>
    <property type="match status" value="1"/>
</dbReference>
<dbReference type="STRING" id="504805.SAMN05421505_10614"/>
<dbReference type="GO" id="GO:0051607">
    <property type="term" value="P:defense response to virus"/>
    <property type="evidence" value="ECO:0007669"/>
    <property type="project" value="UniProtKB-KW"/>
</dbReference>
<dbReference type="Gene3D" id="3.40.50.300">
    <property type="entry name" value="P-loop containing nucleotide triphosphate hydrolases"/>
    <property type="match status" value="2"/>
</dbReference>
<dbReference type="PANTHER" id="PTHR47963:SF9">
    <property type="entry name" value="CRISPR-ASSOCIATED ENDONUCLEASE_HELICASE CAS3"/>
    <property type="match status" value="1"/>
</dbReference>
<evidence type="ECO:0000256" key="5">
    <source>
        <dbReference type="ARBA" id="ARBA00022741"/>
    </source>
</evidence>
<keyword evidence="8" id="KW-0067">ATP-binding</keyword>
<keyword evidence="3" id="KW-0540">Nuclease</keyword>
<dbReference type="InterPro" id="IPR006483">
    <property type="entry name" value="CRISPR-assoc_Cas3_HD"/>
</dbReference>
<dbReference type="RefSeq" id="WP_093169719.1">
    <property type="nucleotide sequence ID" value="NZ_FNCN01000006.1"/>
</dbReference>
<accession>A0A1G7VRS2</accession>
<evidence type="ECO:0000313" key="12">
    <source>
        <dbReference type="Proteomes" id="UP000198923"/>
    </source>
</evidence>
<name>A0A1G7VRS2_9ACTN</name>
<keyword evidence="4" id="KW-0479">Metal-binding</keyword>
<dbReference type="InterPro" id="IPR050547">
    <property type="entry name" value="DEAD_box_RNA_helicases"/>
</dbReference>
<evidence type="ECO:0000256" key="6">
    <source>
        <dbReference type="ARBA" id="ARBA00022801"/>
    </source>
</evidence>
<sequence length="779" mass="85592">MRLPTVLAKSRPRENLTSHLAATLAGAMDLCRRVGRIAPTESVTGDRFWPAVCLAALCHDAGKTVDGFQAMLRGRIRSWGERHEVVSLGFLPGLITDEKLLLWVAAGVATHHRSLDGDRRSLMAMYGGADETEWRQRLEPLPAEVADELSAWLSATAAQANLPIVVSPESRHDVLAEALRVFDLLIDKWEFRVERDEGLTAVLLQGAVTLSDHLSSAHGVLHMRQPLDEDFRSLLVRTFAAKGRIIRPHQDAAGAVDGHLILRAPTGSGKTEAGLLWAATQVSAVATKTGGVPRVFLTLPYLASINAMAERLGRLLGDDTLIGVAHSRAASYHLSKAICPDDDDGQAEAATKAVSRAHATRLFRETVRVGTPYQILRGVLAGPAHSSILIDSANSVFILDELHAYDPRRLGYILAAARLWERLGGRIAVLSATLPDALANLFTDTLDQPVHTVEADTTGARLRHRLGLRNRHLTDPASITEMKERLARGESVLVIANNVADAQHLFAELSPQVEHRFLLHSRFRRMDRAKIERLINDHFGVDGSRQAGLLVATQVVEVSLDVDFDCLFTSAAPLEALIQRFGRVNRIGARPAADVLVHTPRYAPRRRGGEDYADGVYPQLPVQTGASVLSRHDGEAIDEAHATAWLDEVYGTAWGLAWREDVLKHRQTFDEAFLRFAHPYAGRSDLTERFDELFDGTEAILVQDRDAYIKALDQGGDDKAAGQLLGERYLLPLPYWSTPLTTWEKRLGVRIVEADYDKTLGLGEIRGPAAHVYQAGEVL</sequence>
<proteinExistence type="inferred from homology"/>
<dbReference type="PROSITE" id="PS51643">
    <property type="entry name" value="HD_CAS3"/>
    <property type="match status" value="1"/>
</dbReference>
<keyword evidence="7 11" id="KW-0347">Helicase</keyword>
<dbReference type="GO" id="GO:0003724">
    <property type="term" value="F:RNA helicase activity"/>
    <property type="evidence" value="ECO:0007669"/>
    <property type="project" value="TreeGrafter"/>
</dbReference>
<dbReference type="NCBIfam" id="TIGR01596">
    <property type="entry name" value="cas3_HD"/>
    <property type="match status" value="1"/>
</dbReference>
<dbReference type="Proteomes" id="UP000198923">
    <property type="component" value="Unassembled WGS sequence"/>
</dbReference>
<evidence type="ECO:0000256" key="8">
    <source>
        <dbReference type="ARBA" id="ARBA00022840"/>
    </source>
</evidence>
<protein>
    <submittedName>
        <fullName evidence="11">CRISPR-associated endonuclease/helicase Cas3</fullName>
    </submittedName>
</protein>
<organism evidence="11 12">
    <name type="scientific">Sinosporangium album</name>
    <dbReference type="NCBI Taxonomy" id="504805"/>
    <lineage>
        <taxon>Bacteria</taxon>
        <taxon>Bacillati</taxon>
        <taxon>Actinomycetota</taxon>
        <taxon>Actinomycetes</taxon>
        <taxon>Streptosporangiales</taxon>
        <taxon>Streptosporangiaceae</taxon>
        <taxon>Sinosporangium</taxon>
    </lineage>
</organism>
<evidence type="ECO:0000256" key="4">
    <source>
        <dbReference type="ARBA" id="ARBA00022723"/>
    </source>
</evidence>
<dbReference type="GO" id="GO:0003723">
    <property type="term" value="F:RNA binding"/>
    <property type="evidence" value="ECO:0007669"/>
    <property type="project" value="TreeGrafter"/>
</dbReference>
<dbReference type="InterPro" id="IPR014001">
    <property type="entry name" value="Helicase_ATP-bd"/>
</dbReference>
<keyword evidence="11" id="KW-0255">Endonuclease</keyword>
<dbReference type="GO" id="GO:0016787">
    <property type="term" value="F:hydrolase activity"/>
    <property type="evidence" value="ECO:0007669"/>
    <property type="project" value="UniProtKB-KW"/>
</dbReference>
<evidence type="ECO:0000256" key="7">
    <source>
        <dbReference type="ARBA" id="ARBA00022806"/>
    </source>
</evidence>
<dbReference type="GO" id="GO:0005524">
    <property type="term" value="F:ATP binding"/>
    <property type="evidence" value="ECO:0007669"/>
    <property type="project" value="UniProtKB-KW"/>
</dbReference>
<dbReference type="SUPFAM" id="SSF109604">
    <property type="entry name" value="HD-domain/PDEase-like"/>
    <property type="match status" value="1"/>
</dbReference>
<dbReference type="Pfam" id="PF00270">
    <property type="entry name" value="DEAD"/>
    <property type="match status" value="1"/>
</dbReference>
<dbReference type="InterPro" id="IPR027417">
    <property type="entry name" value="P-loop_NTPase"/>
</dbReference>
<comment type="similarity">
    <text evidence="1">In the N-terminal section; belongs to the CRISPR-associated nuclease Cas3-HD family.</text>
</comment>
<dbReference type="PANTHER" id="PTHR47963">
    <property type="entry name" value="DEAD-BOX ATP-DEPENDENT RNA HELICASE 47, MITOCHONDRIAL"/>
    <property type="match status" value="1"/>
</dbReference>
<dbReference type="InterPro" id="IPR006474">
    <property type="entry name" value="Helicase_Cas3_CRISPR-ass_core"/>
</dbReference>
<evidence type="ECO:0000256" key="1">
    <source>
        <dbReference type="ARBA" id="ARBA00006847"/>
    </source>
</evidence>
<comment type="similarity">
    <text evidence="2">In the central section; belongs to the CRISPR-associated helicase Cas3 family.</text>
</comment>
<dbReference type="EMBL" id="FNCN01000006">
    <property type="protein sequence ID" value="SDG62516.1"/>
    <property type="molecule type" value="Genomic_DNA"/>
</dbReference>
<reference evidence="11 12" key="1">
    <citation type="submission" date="2016-10" db="EMBL/GenBank/DDBJ databases">
        <authorList>
            <person name="de Groot N.N."/>
        </authorList>
    </citation>
    <scope>NUCLEOTIDE SEQUENCE [LARGE SCALE GENOMIC DNA]</scope>
    <source>
        <strain evidence="11 12">CPCC 201354</strain>
    </source>
</reference>
<dbReference type="InterPro" id="IPR038257">
    <property type="entry name" value="CRISPR-assoc_Cas3_HD_sf"/>
</dbReference>
<evidence type="ECO:0000256" key="9">
    <source>
        <dbReference type="ARBA" id="ARBA00023118"/>
    </source>
</evidence>
<evidence type="ECO:0000313" key="11">
    <source>
        <dbReference type="EMBL" id="SDG62516.1"/>
    </source>
</evidence>
<dbReference type="InterPro" id="IPR011545">
    <property type="entry name" value="DEAD/DEAH_box_helicase_dom"/>
</dbReference>
<dbReference type="SMART" id="SM00487">
    <property type="entry name" value="DEXDc"/>
    <property type="match status" value="1"/>
</dbReference>